<organism evidence="1 2">
    <name type="scientific">Sphingopyxis macrogoltabida</name>
    <name type="common">Sphingomonas macrogoltabidus</name>
    <dbReference type="NCBI Taxonomy" id="33050"/>
    <lineage>
        <taxon>Bacteria</taxon>
        <taxon>Pseudomonadati</taxon>
        <taxon>Pseudomonadota</taxon>
        <taxon>Alphaproteobacteria</taxon>
        <taxon>Sphingomonadales</taxon>
        <taxon>Sphingomonadaceae</taxon>
        <taxon>Sphingopyxis</taxon>
    </lineage>
</organism>
<dbReference type="GO" id="GO:0016787">
    <property type="term" value="F:hydrolase activity"/>
    <property type="evidence" value="ECO:0007669"/>
    <property type="project" value="UniProtKB-KW"/>
</dbReference>
<dbReference type="SUPFAM" id="SSF53474">
    <property type="entry name" value="alpha/beta-Hydrolases"/>
    <property type="match status" value="1"/>
</dbReference>
<gene>
    <name evidence="1" type="ORF">AN936_12175</name>
</gene>
<dbReference type="KEGG" id="smag:AN936_12175"/>
<sequence length="377" mass="41696">MMVDPNGIAGLDAQFIGRVSPTAPRIQAGGHPCQGIYWTEAGKRPKVAVIATHYNVDFSEHYIAPYFARQGIGFLGWNTRYRGFEDQFLLEHAVLDIGVGMKWLKEEAGVEQIVILGNSGGGSLMGAYQAEAIAPTLTDRLPPIGQDALAQLIKGDLYISFNAHQGRPEVLTDWMDASVIDENDPVATDPELDPFNPDNGPPYSDAFIEKYRAGQRARNQRITDWAKAELARLNAAGIPDRIFPMFRCWGDIRCVDPAIDPSDRKPNWCYRGDPATANRTPSIGRANTLKTWLNMWSLETSPCQGQPHLAKHDTPALVVQGTADTGVFPSDARKIFDFLGSTDKKLELITGAHYFEDSIEERQNAADLVGAWIREKL</sequence>
<protein>
    <submittedName>
        <fullName evidence="1">Alpha/beta hydrolase</fullName>
    </submittedName>
</protein>
<dbReference type="InterPro" id="IPR029058">
    <property type="entry name" value="AB_hydrolase_fold"/>
</dbReference>
<dbReference type="AlphaFoldDB" id="A0A0N9UBU6"/>
<dbReference type="EMBL" id="CP012700">
    <property type="protein sequence ID" value="ALH81095.1"/>
    <property type="molecule type" value="Genomic_DNA"/>
</dbReference>
<reference evidence="1 2" key="1">
    <citation type="journal article" date="2015" name="Genome Announc.">
        <title>Complete Genome Sequence of Polypropylene Glycol- and Polyethylene Glycol-Degrading Sphingopyxis macrogoltabida Strain EY-1.</title>
        <authorList>
            <person name="Ohtsubo Y."/>
            <person name="Nagata Y."/>
            <person name="Numata M."/>
            <person name="Tsuchikane K."/>
            <person name="Hosoyama A."/>
            <person name="Yamazoe A."/>
            <person name="Tsuda M."/>
            <person name="Fujita N."/>
            <person name="Kawai F."/>
        </authorList>
    </citation>
    <scope>NUCLEOTIDE SEQUENCE [LARGE SCALE GENOMIC DNA]</scope>
    <source>
        <strain evidence="1 2">EY-1</strain>
    </source>
</reference>
<evidence type="ECO:0000313" key="2">
    <source>
        <dbReference type="Proteomes" id="UP000058074"/>
    </source>
</evidence>
<name>A0A0N9UBU6_SPHMC</name>
<accession>A0A0N9UBU6</accession>
<keyword evidence="1" id="KW-0378">Hydrolase</keyword>
<dbReference type="RefSeq" id="WP_234715547.1">
    <property type="nucleotide sequence ID" value="NZ_CP012700.1"/>
</dbReference>
<proteinExistence type="predicted"/>
<dbReference type="PATRIC" id="fig|33050.5.peg.2515"/>
<dbReference type="Gene3D" id="3.40.50.1820">
    <property type="entry name" value="alpha/beta hydrolase"/>
    <property type="match status" value="2"/>
</dbReference>
<evidence type="ECO:0000313" key="1">
    <source>
        <dbReference type="EMBL" id="ALH81095.1"/>
    </source>
</evidence>
<dbReference type="Proteomes" id="UP000058074">
    <property type="component" value="Chromosome"/>
</dbReference>